<organism evidence="3 4">
    <name type="scientific">Aquimarina aggregata</name>
    <dbReference type="NCBI Taxonomy" id="1642818"/>
    <lineage>
        <taxon>Bacteria</taxon>
        <taxon>Pseudomonadati</taxon>
        <taxon>Bacteroidota</taxon>
        <taxon>Flavobacteriia</taxon>
        <taxon>Flavobacteriales</taxon>
        <taxon>Flavobacteriaceae</taxon>
        <taxon>Aquimarina</taxon>
    </lineage>
</organism>
<feature type="domain" description="Beta-lactamase-related" evidence="2">
    <location>
        <begin position="64"/>
        <end position="381"/>
    </location>
</feature>
<dbReference type="Gene3D" id="3.40.710.10">
    <property type="entry name" value="DD-peptidase/beta-lactamase superfamily"/>
    <property type="match status" value="1"/>
</dbReference>
<dbReference type="EMBL" id="LQRT01000060">
    <property type="protein sequence ID" value="KZS38222.1"/>
    <property type="molecule type" value="Genomic_DNA"/>
</dbReference>
<evidence type="ECO:0000313" key="4">
    <source>
        <dbReference type="Proteomes" id="UP000076715"/>
    </source>
</evidence>
<gene>
    <name evidence="3" type="ORF">AWE51_19490</name>
</gene>
<dbReference type="InterPro" id="IPR012338">
    <property type="entry name" value="Beta-lactam/transpept-like"/>
</dbReference>
<dbReference type="InterPro" id="IPR052794">
    <property type="entry name" value="Mito_Ser_Protease_LACTB"/>
</dbReference>
<dbReference type="Pfam" id="PF00144">
    <property type="entry name" value="Beta-lactamase"/>
    <property type="match status" value="1"/>
</dbReference>
<dbReference type="AlphaFoldDB" id="A0A162WPD7"/>
<dbReference type="GO" id="GO:0019216">
    <property type="term" value="P:regulation of lipid metabolic process"/>
    <property type="evidence" value="ECO:0007669"/>
    <property type="project" value="TreeGrafter"/>
</dbReference>
<keyword evidence="1" id="KW-0812">Transmembrane</keyword>
<evidence type="ECO:0000259" key="2">
    <source>
        <dbReference type="Pfam" id="PF00144"/>
    </source>
</evidence>
<dbReference type="PANTHER" id="PTHR46520:SF1">
    <property type="entry name" value="SERINE BETA-LACTAMASE-LIKE PROTEIN LACTB, MITOCHONDRIAL"/>
    <property type="match status" value="1"/>
</dbReference>
<dbReference type="GO" id="GO:0008233">
    <property type="term" value="F:peptidase activity"/>
    <property type="evidence" value="ECO:0007669"/>
    <property type="project" value="TreeGrafter"/>
</dbReference>
<keyword evidence="1" id="KW-1133">Transmembrane helix</keyword>
<dbReference type="PANTHER" id="PTHR46520">
    <property type="entry name" value="SERINE BETA-LACTAMASE-LIKE PROTEIN LACTB, MITOCHONDRIAL"/>
    <property type="match status" value="1"/>
</dbReference>
<comment type="caution">
    <text evidence="3">The sequence shown here is derived from an EMBL/GenBank/DDBJ whole genome shotgun (WGS) entry which is preliminary data.</text>
</comment>
<evidence type="ECO:0000256" key="1">
    <source>
        <dbReference type="SAM" id="Phobius"/>
    </source>
</evidence>
<sequence>MKKTIIILIIIIVLPTCFYLFEPILVYNTGWSPYPQTNQLRPVKQHKDSILKEADHLLTSIFNQLKTPAFSVAIGQNDKIIWSNAIGYQDIEKSIKANIHTKFRIGSTSKAVTSIGLGVLIQNNKLDFTTKVKEIIPYSSANLSEITVKQLASHTSGIRNYGTCLCFPIWEYYNTKEYQTAKNSIEVFNGDKLLFTPGSDFSYSSYNYTLLSAMIESVTKKEFPDFMKTDVFDPLKIHIETEKPSTNPKNLSKFYEVENNQYKEVFKVNNSNKWAGGGFIATPSDLVTLGNAFLNKKILNDTIVTSLIQPIILTNGKVNKQNYAIGWRNDTIQSIFNDKRDVQILHHAGVAYGATSVFILFPEYDLSISLLMNKSGSASDLFNHAYTFVKLFLSKS</sequence>
<evidence type="ECO:0000313" key="3">
    <source>
        <dbReference type="EMBL" id="KZS38222.1"/>
    </source>
</evidence>
<dbReference type="GO" id="GO:0006508">
    <property type="term" value="P:proteolysis"/>
    <property type="evidence" value="ECO:0007669"/>
    <property type="project" value="TreeGrafter"/>
</dbReference>
<keyword evidence="1" id="KW-0472">Membrane</keyword>
<dbReference type="InterPro" id="IPR001466">
    <property type="entry name" value="Beta-lactam-related"/>
</dbReference>
<dbReference type="SUPFAM" id="SSF56601">
    <property type="entry name" value="beta-lactamase/transpeptidase-like"/>
    <property type="match status" value="1"/>
</dbReference>
<protein>
    <recommendedName>
        <fullName evidence="2">Beta-lactamase-related domain-containing protein</fullName>
    </recommendedName>
</protein>
<reference evidence="3 4" key="1">
    <citation type="submission" date="2016-01" db="EMBL/GenBank/DDBJ databases">
        <title>The draft genome sequence of Aquimarina sp. RZW4-3-2.</title>
        <authorList>
            <person name="Wang Y."/>
        </authorList>
    </citation>
    <scope>NUCLEOTIDE SEQUENCE [LARGE SCALE GENOMIC DNA]</scope>
    <source>
        <strain evidence="3 4">RZW4-3-2</strain>
    </source>
</reference>
<dbReference type="RefSeq" id="WP_066320306.1">
    <property type="nucleotide sequence ID" value="NZ_CANLSS010000005.1"/>
</dbReference>
<name>A0A162WPD7_9FLAO</name>
<dbReference type="STRING" id="1642818.AWE51_19490"/>
<dbReference type="Proteomes" id="UP000076715">
    <property type="component" value="Unassembled WGS sequence"/>
</dbReference>
<accession>A0A162WPD7</accession>
<proteinExistence type="predicted"/>
<keyword evidence="4" id="KW-1185">Reference proteome</keyword>
<feature type="transmembrane region" description="Helical" evidence="1">
    <location>
        <begin position="5"/>
        <end position="27"/>
    </location>
</feature>
<dbReference type="OrthoDB" id="9793489at2"/>